<dbReference type="Pfam" id="PF14019">
    <property type="entry name" value="DUF4235"/>
    <property type="match status" value="1"/>
</dbReference>
<dbReference type="RefSeq" id="WP_118927148.1">
    <property type="nucleotide sequence ID" value="NZ_QXGH01000026.1"/>
</dbReference>
<organism evidence="1 2">
    <name type="scientific">Nocardioides immobilis</name>
    <dbReference type="NCBI Taxonomy" id="2049295"/>
    <lineage>
        <taxon>Bacteria</taxon>
        <taxon>Bacillati</taxon>
        <taxon>Actinomycetota</taxon>
        <taxon>Actinomycetes</taxon>
        <taxon>Propionibacteriales</taxon>
        <taxon>Nocardioidaceae</taxon>
        <taxon>Nocardioides</taxon>
    </lineage>
</organism>
<dbReference type="InterPro" id="IPR025329">
    <property type="entry name" value="DUF4235"/>
</dbReference>
<reference evidence="1 2" key="1">
    <citation type="submission" date="2018-09" db="EMBL/GenBank/DDBJ databases">
        <title>Genome sequencing of Nocardioides immobilis CCTCC AB 2017083 for comparison to Nocardioides silvaticus.</title>
        <authorList>
            <person name="Li C."/>
            <person name="Wang G."/>
        </authorList>
    </citation>
    <scope>NUCLEOTIDE SEQUENCE [LARGE SCALE GENOMIC DNA]</scope>
    <source>
        <strain evidence="1 2">CCTCC AB 2017083</strain>
    </source>
</reference>
<protein>
    <submittedName>
        <fullName evidence="1">DUF4235 domain-containing protein</fullName>
    </submittedName>
</protein>
<accession>A0A417XXX2</accession>
<sequence>MAKGDGSKLWSMFSLAAALGGAAAARKAIDKSWQISTGKKPPENPADPDVDIWEAVAWAATTGAAVALAKMYAQRRAAGYYVKSTGTLPPPLRKDGQ</sequence>
<proteinExistence type="predicted"/>
<dbReference type="Proteomes" id="UP000283644">
    <property type="component" value="Unassembled WGS sequence"/>
</dbReference>
<evidence type="ECO:0000313" key="2">
    <source>
        <dbReference type="Proteomes" id="UP000283644"/>
    </source>
</evidence>
<gene>
    <name evidence="1" type="ORF">D0Z08_20575</name>
</gene>
<dbReference type="EMBL" id="QXGH01000026">
    <property type="protein sequence ID" value="RHW25100.1"/>
    <property type="molecule type" value="Genomic_DNA"/>
</dbReference>
<comment type="caution">
    <text evidence="1">The sequence shown here is derived from an EMBL/GenBank/DDBJ whole genome shotgun (WGS) entry which is preliminary data.</text>
</comment>
<evidence type="ECO:0000313" key="1">
    <source>
        <dbReference type="EMBL" id="RHW25100.1"/>
    </source>
</evidence>
<keyword evidence="2" id="KW-1185">Reference proteome</keyword>
<dbReference type="AlphaFoldDB" id="A0A417XXX2"/>
<name>A0A417XXX2_9ACTN</name>